<dbReference type="AlphaFoldDB" id="A0A7J7K437"/>
<keyword evidence="1" id="KW-1133">Transmembrane helix</keyword>
<sequence length="185" mass="20609">MCGVAAISVTAFSLCCFGTLSAMQSEYLMHLTLLDKVYSHGTGVLAGFLTVAAGAAGILSVLKNQQLWIVTHVALTFYSLAGTVFMILFTAYTLFGILFCRTQGYSVHYMNRTSEYSNEQNSPFSVYSTDRQDNSDPPEIYCQGRVFILWMMVEGVLILIAFTQYIIAIWLLVKSFSVIFSCRSF</sequence>
<evidence type="ECO:0000313" key="2">
    <source>
        <dbReference type="EMBL" id="KAF6033382.1"/>
    </source>
</evidence>
<evidence type="ECO:0000313" key="3">
    <source>
        <dbReference type="Proteomes" id="UP000593567"/>
    </source>
</evidence>
<keyword evidence="1" id="KW-0812">Transmembrane</keyword>
<keyword evidence="3" id="KW-1185">Reference proteome</keyword>
<feature type="transmembrane region" description="Helical" evidence="1">
    <location>
        <begin position="147"/>
        <end position="173"/>
    </location>
</feature>
<keyword evidence="1" id="KW-0472">Membrane</keyword>
<feature type="transmembrane region" description="Helical" evidence="1">
    <location>
        <begin position="74"/>
        <end position="99"/>
    </location>
</feature>
<evidence type="ECO:0000256" key="1">
    <source>
        <dbReference type="SAM" id="Phobius"/>
    </source>
</evidence>
<comment type="caution">
    <text evidence="2">The sequence shown here is derived from an EMBL/GenBank/DDBJ whole genome shotgun (WGS) entry which is preliminary data.</text>
</comment>
<gene>
    <name evidence="2" type="ORF">EB796_008312</name>
</gene>
<reference evidence="2" key="1">
    <citation type="submission" date="2020-06" db="EMBL/GenBank/DDBJ databases">
        <title>Draft genome of Bugula neritina, a colonial animal packing powerful symbionts and potential medicines.</title>
        <authorList>
            <person name="Rayko M."/>
        </authorList>
    </citation>
    <scope>NUCLEOTIDE SEQUENCE [LARGE SCALE GENOMIC DNA]</scope>
    <source>
        <strain evidence="2">Kwan_BN1</strain>
    </source>
</reference>
<organism evidence="2 3">
    <name type="scientific">Bugula neritina</name>
    <name type="common">Brown bryozoan</name>
    <name type="synonym">Sertularia neritina</name>
    <dbReference type="NCBI Taxonomy" id="10212"/>
    <lineage>
        <taxon>Eukaryota</taxon>
        <taxon>Metazoa</taxon>
        <taxon>Spiralia</taxon>
        <taxon>Lophotrochozoa</taxon>
        <taxon>Bryozoa</taxon>
        <taxon>Gymnolaemata</taxon>
        <taxon>Cheilostomatida</taxon>
        <taxon>Flustrina</taxon>
        <taxon>Buguloidea</taxon>
        <taxon>Bugulidae</taxon>
        <taxon>Bugula</taxon>
    </lineage>
</organism>
<accession>A0A7J7K437</accession>
<dbReference type="EMBL" id="VXIV02001359">
    <property type="protein sequence ID" value="KAF6033382.1"/>
    <property type="molecule type" value="Genomic_DNA"/>
</dbReference>
<protein>
    <submittedName>
        <fullName evidence="2">Uncharacterized protein</fullName>
    </submittedName>
</protein>
<name>A0A7J7K437_BUGNE</name>
<dbReference type="Proteomes" id="UP000593567">
    <property type="component" value="Unassembled WGS sequence"/>
</dbReference>
<proteinExistence type="predicted"/>
<feature type="transmembrane region" description="Helical" evidence="1">
    <location>
        <begin position="38"/>
        <end position="62"/>
    </location>
</feature>